<evidence type="ECO:0000256" key="1">
    <source>
        <dbReference type="SAM" id="MobiDB-lite"/>
    </source>
</evidence>
<gene>
    <name evidence="2" type="ORF">KC01_LOCUS15229</name>
</gene>
<reference evidence="2 3" key="1">
    <citation type="submission" date="2024-04" db="EMBL/GenBank/DDBJ databases">
        <authorList>
            <person name="Waldvogel A.-M."/>
            <person name="Schoenle A."/>
        </authorList>
    </citation>
    <scope>NUCLEOTIDE SEQUENCE [LARGE SCALE GENOMIC DNA]</scope>
</reference>
<proteinExistence type="predicted"/>
<feature type="region of interest" description="Disordered" evidence="1">
    <location>
        <begin position="37"/>
        <end position="57"/>
    </location>
</feature>
<accession>A0AAV2K943</accession>
<dbReference type="EMBL" id="OZ035838">
    <property type="protein sequence ID" value="CAL1584978.1"/>
    <property type="molecule type" value="Genomic_DNA"/>
</dbReference>
<dbReference type="AlphaFoldDB" id="A0AAV2K943"/>
<protein>
    <submittedName>
        <fullName evidence="2">Uncharacterized protein</fullName>
    </submittedName>
</protein>
<evidence type="ECO:0000313" key="3">
    <source>
        <dbReference type="Proteomes" id="UP001497482"/>
    </source>
</evidence>
<name>A0AAV2K943_KNICA</name>
<dbReference type="Proteomes" id="UP001497482">
    <property type="component" value="Chromosome 16"/>
</dbReference>
<sequence>MLYNNLRPQLSVLLRLGPRTERSVRWSDHIRWAPTAKELSTPKERGAWQPPEQQGLPHSMEVVHDRASLERRAGYRTEIRGRLHRTQTCSWAEVPGCRYHVR</sequence>
<keyword evidence="3" id="KW-1185">Reference proteome</keyword>
<evidence type="ECO:0000313" key="2">
    <source>
        <dbReference type="EMBL" id="CAL1584978.1"/>
    </source>
</evidence>
<organism evidence="2 3">
    <name type="scientific">Knipowitschia caucasica</name>
    <name type="common">Caucasian dwarf goby</name>
    <name type="synonym">Pomatoschistus caucasicus</name>
    <dbReference type="NCBI Taxonomy" id="637954"/>
    <lineage>
        <taxon>Eukaryota</taxon>
        <taxon>Metazoa</taxon>
        <taxon>Chordata</taxon>
        <taxon>Craniata</taxon>
        <taxon>Vertebrata</taxon>
        <taxon>Euteleostomi</taxon>
        <taxon>Actinopterygii</taxon>
        <taxon>Neopterygii</taxon>
        <taxon>Teleostei</taxon>
        <taxon>Neoteleostei</taxon>
        <taxon>Acanthomorphata</taxon>
        <taxon>Gobiaria</taxon>
        <taxon>Gobiiformes</taxon>
        <taxon>Gobioidei</taxon>
        <taxon>Gobiidae</taxon>
        <taxon>Gobiinae</taxon>
        <taxon>Knipowitschia</taxon>
    </lineage>
</organism>